<comment type="catalytic activity">
    <reaction evidence="11">
        <text>(3R)-hydroxydodecanoyl-[ACP] = (2E)-dodecenoyl-[ACP] + H2O</text>
        <dbReference type="Rhea" id="RHEA:41876"/>
        <dbReference type="Rhea" id="RHEA-COMP:9642"/>
        <dbReference type="Rhea" id="RHEA-COMP:9643"/>
        <dbReference type="ChEBI" id="CHEBI:15377"/>
        <dbReference type="ChEBI" id="CHEBI:78470"/>
        <dbReference type="ChEBI" id="CHEBI:78472"/>
    </reaction>
    <physiologicalReaction direction="left-to-right" evidence="11">
        <dbReference type="Rhea" id="RHEA:41877"/>
    </physiologicalReaction>
</comment>
<comment type="catalytic activity">
    <reaction evidence="49">
        <text>octanoyl-[ACP] + malonyl-[ACP] + H(+) = 3-oxodecanoyl-[ACP] + holo-[ACP] + CO2</text>
        <dbReference type="Rhea" id="RHEA:41852"/>
        <dbReference type="Rhea" id="RHEA-COMP:9623"/>
        <dbReference type="Rhea" id="RHEA-COMP:9636"/>
        <dbReference type="Rhea" id="RHEA-COMP:9637"/>
        <dbReference type="Rhea" id="RHEA-COMP:9685"/>
        <dbReference type="ChEBI" id="CHEBI:15378"/>
        <dbReference type="ChEBI" id="CHEBI:16526"/>
        <dbReference type="ChEBI" id="CHEBI:64479"/>
        <dbReference type="ChEBI" id="CHEBI:78449"/>
        <dbReference type="ChEBI" id="CHEBI:78463"/>
        <dbReference type="ChEBI" id="CHEBI:78464"/>
    </reaction>
    <physiologicalReaction direction="left-to-right" evidence="49">
        <dbReference type="Rhea" id="RHEA:41853"/>
    </physiologicalReaction>
</comment>
<dbReference type="GO" id="GO:0004313">
    <property type="term" value="F:[acyl-carrier-protein] S-acetyltransferase activity"/>
    <property type="evidence" value="ECO:0007669"/>
    <property type="project" value="UniProtKB-EC"/>
</dbReference>
<comment type="catalytic activity">
    <reaction evidence="43">
        <text>(2E)-tetradecenoyl-[ACP] + NADPH + H(+) = tetradecanoyl-[ACP] + NADP(+)</text>
        <dbReference type="Rhea" id="RHEA:41896"/>
        <dbReference type="Rhea" id="RHEA-COMP:9647"/>
        <dbReference type="Rhea" id="RHEA-COMP:9648"/>
        <dbReference type="ChEBI" id="CHEBI:15378"/>
        <dbReference type="ChEBI" id="CHEBI:57783"/>
        <dbReference type="ChEBI" id="CHEBI:58349"/>
        <dbReference type="ChEBI" id="CHEBI:78475"/>
        <dbReference type="ChEBI" id="CHEBI:78477"/>
    </reaction>
    <physiologicalReaction direction="left-to-right" evidence="43">
        <dbReference type="Rhea" id="RHEA:41897"/>
    </physiologicalReaction>
</comment>
<dbReference type="PANTHER" id="PTHR43775:SF51">
    <property type="entry name" value="INACTIVE PHENOLPHTHIOCEROL SYNTHESIS POLYKETIDE SYNTHASE TYPE I PKS1-RELATED"/>
    <property type="match status" value="1"/>
</dbReference>
<dbReference type="InterPro" id="IPR013154">
    <property type="entry name" value="ADH-like_N"/>
</dbReference>
<evidence type="ECO:0000313" key="55">
    <source>
        <dbReference type="Proteomes" id="UP001206128"/>
    </source>
</evidence>
<comment type="catalytic activity">
    <reaction evidence="48">
        <text>(2E)-decenoyl-[ACP] + NADPH + H(+) = decanoyl-[ACP] + NADP(+)</text>
        <dbReference type="Rhea" id="RHEA:41864"/>
        <dbReference type="Rhea" id="RHEA-COMP:9639"/>
        <dbReference type="Rhea" id="RHEA-COMP:9640"/>
        <dbReference type="ChEBI" id="CHEBI:15378"/>
        <dbReference type="ChEBI" id="CHEBI:57783"/>
        <dbReference type="ChEBI" id="CHEBI:58349"/>
        <dbReference type="ChEBI" id="CHEBI:78467"/>
        <dbReference type="ChEBI" id="CHEBI:78468"/>
    </reaction>
    <physiologicalReaction direction="left-to-right" evidence="48">
        <dbReference type="Rhea" id="RHEA:41865"/>
    </physiologicalReaction>
</comment>
<comment type="catalytic activity">
    <reaction evidence="25">
        <text>(2E)-butenoyl-[ACP] + NADPH + H(+) = butanoyl-[ACP] + NADP(+)</text>
        <dbReference type="Rhea" id="RHEA:41812"/>
        <dbReference type="Rhea" id="RHEA-COMP:9627"/>
        <dbReference type="Rhea" id="RHEA-COMP:9628"/>
        <dbReference type="ChEBI" id="CHEBI:15378"/>
        <dbReference type="ChEBI" id="CHEBI:57783"/>
        <dbReference type="ChEBI" id="CHEBI:58349"/>
        <dbReference type="ChEBI" id="CHEBI:78453"/>
        <dbReference type="ChEBI" id="CHEBI:78454"/>
    </reaction>
    <physiologicalReaction direction="left-to-right" evidence="25">
        <dbReference type="Rhea" id="RHEA:41813"/>
    </physiologicalReaction>
</comment>
<keyword evidence="2" id="KW-0596">Phosphopantetheine</keyword>
<dbReference type="CDD" id="cd00833">
    <property type="entry name" value="PKS"/>
    <property type="match status" value="1"/>
</dbReference>
<evidence type="ECO:0000256" key="48">
    <source>
        <dbReference type="ARBA" id="ARBA00049521"/>
    </source>
</evidence>
<keyword evidence="5" id="KW-0702">S-nitrosylation</keyword>
<evidence type="ECO:0000256" key="50">
    <source>
        <dbReference type="PROSITE-ProRule" id="PRU01363"/>
    </source>
</evidence>
<dbReference type="Gene3D" id="3.40.50.1820">
    <property type="entry name" value="alpha/beta hydrolase"/>
    <property type="match status" value="1"/>
</dbReference>
<evidence type="ECO:0000256" key="45">
    <source>
        <dbReference type="ARBA" id="ARBA00049414"/>
    </source>
</evidence>
<evidence type="ECO:0000256" key="26">
    <source>
        <dbReference type="ARBA" id="ARBA00047578"/>
    </source>
</evidence>
<dbReference type="Pfam" id="PF16197">
    <property type="entry name" value="KAsynt_C_assoc"/>
    <property type="match status" value="1"/>
</dbReference>
<evidence type="ECO:0000256" key="5">
    <source>
        <dbReference type="ARBA" id="ARBA00022799"/>
    </source>
</evidence>
<evidence type="ECO:0000256" key="7">
    <source>
        <dbReference type="ARBA" id="ARBA00023239"/>
    </source>
</evidence>
<sequence>MADEQKLREYLTRVTHDLIAARAELSAAREPIAIVGIGCRFPGGVRSPEDLWAAVCSGTDAVGPLPDDRGWDLARLHDPTRTRTGTTYVDRGGFLREAPEFDAALFGISPQEARRLDPQQRVLLETAWEALERAGIPPLSLKRSRTGVFTGGVHHDYPYAQGSGSEAPGRIAYQLGLEGPAMAIDTACSSSLVALHLACQSLRSGESELALAGGVTVMSSSDSLVILSAAGVLSPDGRCRSYADAANGTGWSEGVGVLVLRRLSDALAEGQEVWGLVTGTAVNSDGASNGMTAPNGPAQQRVIRDALRAARIDPADVDVVDGHGTGTPLGDPIEIEALQAVYGSGRPADRPLLLGSLKSHLGHTQAAAGVGSVIKVVLAMRHGHLPATLHVDRPTSRVEWAGRGVELLTSPRPWPGDRTRRAGVSSFSMTGINAHAILEEAPPAGDPVRTPGGTRPPLVPWVVSGTTPGAVRAQVARLRAHVSPAADAVDVAYSLATTRSALPHRAVFLGADTGELLAALATAEPVTGVVHSPGRTGFLFAGQGSQRPDMGRGLAAAFPAFARAHEEIRALLPVDVAAIDDTRNAQPALFAFEVALFRLLESWGVRPDLLAGHSIGEVAAAHVAGVLSLRDACTLVAARARLMAELPAGGVMVAVRASEAELRPLLTEGVDIAAVNGPSAVVLAGEEAAVTAVAGHFAHHRRLTVSHAFHSAHMDPVLDAFRAAVAGLPHAAPRIPIVSTVTGTLLPELTAGYWVEQVRRTVRFADAVAAMRAAGVSAFAEIGPDSTLTALVDRGAVALQRQGQDEARALVTGLAGLHTHGVEVDWAAVLPGARRVDLPTYAFQRERFWRGPDFGRGEAAAGLTASGHPLLGAMSALPGSGGFLLTGTLSLRTHPWLADHRVGGRVLLPGAAILEWALRAGRQTGRDQVEELTLTTPLVVPEQGDVRVQLAVDPDGRITVHATTGEQWVEHAVGALASAGPAGPAEDFAWHVGDPLPVAGLYERLADAGFDYGPLFRGLTAAWRHGDEVFAEVTLPDHDDTAGFGIHPALLDAALHTASFGGVGGGVPFSWRGVTLHTTGATRVRVRLRPRAPGELALDLADPAGRPVLTVAALVLRALTTPHRDVLHRVDWAAVDARPVDGEVEVLHVRPDRALEVPEAAHRVARQVLARAQRAVAEDRTLAVVTRHAVATAPGEDVDPAAATAWGLLRCAQLEHPGRFLLVDAGDDDPVITGEPRSAVRRGRVLAQRLATVDDALVPPDSAAWQLTGNASGSLDDLALTPAQSGPLAPGTVRIAVRAAGLNFKDVLIALGVVPGDPTLLGVEAAGVVVETAGDVTSPAVGDRVFGLVRAGLGPFAVTDARLVARMPAAWSFVQAASVPLVFLTAHYALHDVVALRAGEKILVHSGAGGVGMAAIQLARHLGAEVFATASEAKWAHVAANRVASSRDLGFEAAFPPVDVVLNSLTGEFVDASLRLLKPGGRFAELGKTDIRHGVPGYRALDLADVPPGRIAQMLAELLELFDSGALRPLPVTTWDVRRAPEAFRFLSQARHVGKVVLTVPRAWTGTVLITGGTGGLGALLARHLLGQGVEHLLLLSRSGSAAPGLRGDPRVTVQACDVADRAALARAIAGHEITAAVHAAGVLDDGVLTAMTAQRLSAVLRPKVDGAWHLHELLPEAELVLFSSTAGVIGAAGQSNYAAGNAFLDALAGHRRRLGLPVRTLAWGPWEPANGMTGTLDERALRRLRRTGALPFAAEEGLALFDLAAHGPDPSVVLTRPAARRESTALAGPAPGPAPGADLTGWLRTQVAAVLGYAGAAEVDPEVPFPQLGFDSLTAVELGNRIRAGTGLAVPATVVFDHANCRALAAHLADRLAGPAEPERAADVVSELYRAAVERGDHDGGQALLRSVARLRPKFRYPQDDPVLPRPVPLATGPGLRVICSGTLVPLSTPQVYARFAAGFAGRRDVAVVMPPGFAGPLPAGLDDLVAAHADTIARDPGPVILAGMSSGGMLAYETARALERRGFGVHAVVLLDTYPDGHPYMTGSTGEFKALMYDRGPVSVRYDSDRLSGGTWLCELFSGWKPVGVRAPALLVRASRPLTPDHDGDDWRAHFDGMAVRDVPGDHFSVIEADAPTTAAAVESWLATL</sequence>
<evidence type="ECO:0000256" key="37">
    <source>
        <dbReference type="ARBA" id="ARBA00048650"/>
    </source>
</evidence>
<comment type="catalytic activity">
    <reaction evidence="18">
        <text>(3R)-hydroxybutanoyl-[ACP] = (2E)-butenoyl-[ACP] + H2O</text>
        <dbReference type="Rhea" id="RHEA:41808"/>
        <dbReference type="Rhea" id="RHEA-COMP:9626"/>
        <dbReference type="Rhea" id="RHEA-COMP:9627"/>
        <dbReference type="ChEBI" id="CHEBI:15377"/>
        <dbReference type="ChEBI" id="CHEBI:78451"/>
        <dbReference type="ChEBI" id="CHEBI:78453"/>
    </reaction>
    <physiologicalReaction direction="left-to-right" evidence="18">
        <dbReference type="Rhea" id="RHEA:41809"/>
    </physiologicalReaction>
</comment>
<comment type="catalytic activity">
    <reaction evidence="30">
        <text>acetyl-[ACP] + malonyl-[ACP] + H(+) = 3-oxobutanoyl-[ACP] + holo-[ACP] + CO2</text>
        <dbReference type="Rhea" id="RHEA:41800"/>
        <dbReference type="Rhea" id="RHEA-COMP:9621"/>
        <dbReference type="Rhea" id="RHEA-COMP:9623"/>
        <dbReference type="Rhea" id="RHEA-COMP:9625"/>
        <dbReference type="Rhea" id="RHEA-COMP:9685"/>
        <dbReference type="ChEBI" id="CHEBI:15378"/>
        <dbReference type="ChEBI" id="CHEBI:16526"/>
        <dbReference type="ChEBI" id="CHEBI:64479"/>
        <dbReference type="ChEBI" id="CHEBI:78446"/>
        <dbReference type="ChEBI" id="CHEBI:78449"/>
        <dbReference type="ChEBI" id="CHEBI:78450"/>
    </reaction>
    <physiologicalReaction direction="left-to-right" evidence="30">
        <dbReference type="Rhea" id="RHEA:41801"/>
    </physiologicalReaction>
</comment>
<dbReference type="SMART" id="SM00829">
    <property type="entry name" value="PKS_ER"/>
    <property type="match status" value="1"/>
</dbReference>
<dbReference type="InterPro" id="IPR036291">
    <property type="entry name" value="NAD(P)-bd_dom_sf"/>
</dbReference>
<dbReference type="PROSITE" id="PS52004">
    <property type="entry name" value="KS3_2"/>
    <property type="match status" value="1"/>
</dbReference>
<dbReference type="InterPro" id="IPR014043">
    <property type="entry name" value="Acyl_transferase_dom"/>
</dbReference>
<reference evidence="54" key="1">
    <citation type="submission" date="2022-06" db="EMBL/GenBank/DDBJ databases">
        <title>Genomic Encyclopedia of Archaeal and Bacterial Type Strains, Phase II (KMG-II): from individual species to whole genera.</title>
        <authorList>
            <person name="Goeker M."/>
        </authorList>
    </citation>
    <scope>NUCLEOTIDE SEQUENCE</scope>
    <source>
        <strain evidence="54">DSM 43935</strain>
    </source>
</reference>
<dbReference type="InterPro" id="IPR020806">
    <property type="entry name" value="PKS_PP-bd"/>
</dbReference>
<evidence type="ECO:0000256" key="28">
    <source>
        <dbReference type="ARBA" id="ARBA00047897"/>
    </source>
</evidence>
<dbReference type="Pfam" id="PF02801">
    <property type="entry name" value="Ketoacyl-synt_C"/>
    <property type="match status" value="1"/>
</dbReference>
<comment type="catalytic activity">
    <reaction evidence="45">
        <text>3-oxohexadecanoyl-[ACP] + NADPH + H(+) = (3R)-hydroxyhexadecanoyl-[ACP] + NADP(+)</text>
        <dbReference type="Rhea" id="RHEA:41904"/>
        <dbReference type="Rhea" id="RHEA-COMP:9649"/>
        <dbReference type="Rhea" id="RHEA-COMP:9650"/>
        <dbReference type="ChEBI" id="CHEBI:15378"/>
        <dbReference type="ChEBI" id="CHEBI:57783"/>
        <dbReference type="ChEBI" id="CHEBI:58349"/>
        <dbReference type="ChEBI" id="CHEBI:78478"/>
        <dbReference type="ChEBI" id="CHEBI:78480"/>
    </reaction>
    <physiologicalReaction direction="left-to-right" evidence="45">
        <dbReference type="Rhea" id="RHEA:41905"/>
    </physiologicalReaction>
</comment>
<evidence type="ECO:0000256" key="16">
    <source>
        <dbReference type="ARBA" id="ARBA00023399"/>
    </source>
</evidence>
<dbReference type="Pfam" id="PF08659">
    <property type="entry name" value="KR"/>
    <property type="match status" value="1"/>
</dbReference>
<dbReference type="PROSITE" id="PS01162">
    <property type="entry name" value="QOR_ZETA_CRYSTAL"/>
    <property type="match status" value="1"/>
</dbReference>
<comment type="catalytic activity">
    <reaction evidence="16">
        <text>(3R)-hydroxyoctadecanoyl-[ACP] = (2E)-octadecenoyl-[ACP] + H2O</text>
        <dbReference type="Rhea" id="RHEA:41924"/>
        <dbReference type="Rhea" id="RHEA-COMP:9654"/>
        <dbReference type="Rhea" id="RHEA-COMP:9655"/>
        <dbReference type="ChEBI" id="CHEBI:15377"/>
        <dbReference type="ChEBI" id="CHEBI:78488"/>
        <dbReference type="ChEBI" id="CHEBI:78489"/>
    </reaction>
    <physiologicalReaction direction="left-to-right" evidence="16">
        <dbReference type="Rhea" id="RHEA:41925"/>
    </physiologicalReaction>
</comment>
<dbReference type="SUPFAM" id="SSF53901">
    <property type="entry name" value="Thiolase-like"/>
    <property type="match status" value="1"/>
</dbReference>
<dbReference type="GO" id="GO:0004312">
    <property type="term" value="F:fatty acid synthase activity"/>
    <property type="evidence" value="ECO:0007669"/>
    <property type="project" value="TreeGrafter"/>
</dbReference>
<evidence type="ECO:0000259" key="52">
    <source>
        <dbReference type="PROSITE" id="PS52004"/>
    </source>
</evidence>
<comment type="catalytic activity">
    <reaction evidence="31">
        <text>hexadecanoyl-[ACP] + malonyl-[ACP] + H(+) = 3-oxooctadecanoyl-[ACP] + holo-[ACP] + CO2</text>
        <dbReference type="Rhea" id="RHEA:41916"/>
        <dbReference type="Rhea" id="RHEA-COMP:9623"/>
        <dbReference type="Rhea" id="RHEA-COMP:9652"/>
        <dbReference type="Rhea" id="RHEA-COMP:9653"/>
        <dbReference type="Rhea" id="RHEA-COMP:9685"/>
        <dbReference type="ChEBI" id="CHEBI:15378"/>
        <dbReference type="ChEBI" id="CHEBI:16526"/>
        <dbReference type="ChEBI" id="CHEBI:64479"/>
        <dbReference type="ChEBI" id="CHEBI:78449"/>
        <dbReference type="ChEBI" id="CHEBI:78483"/>
        <dbReference type="ChEBI" id="CHEBI:78487"/>
    </reaction>
    <physiologicalReaction direction="left-to-right" evidence="31">
        <dbReference type="Rhea" id="RHEA:41917"/>
    </physiologicalReaction>
</comment>
<comment type="catalytic activity">
    <reaction evidence="39">
        <text>hexadecanoyl-[ACP] + H2O = hexadecanoate + holo-[ACP] + H(+)</text>
        <dbReference type="Rhea" id="RHEA:41932"/>
        <dbReference type="Rhea" id="RHEA-COMP:9652"/>
        <dbReference type="Rhea" id="RHEA-COMP:9685"/>
        <dbReference type="ChEBI" id="CHEBI:7896"/>
        <dbReference type="ChEBI" id="CHEBI:15377"/>
        <dbReference type="ChEBI" id="CHEBI:15378"/>
        <dbReference type="ChEBI" id="CHEBI:64479"/>
        <dbReference type="ChEBI" id="CHEBI:78483"/>
        <dbReference type="EC" id="3.1.2.14"/>
    </reaction>
    <physiologicalReaction direction="left-to-right" evidence="39">
        <dbReference type="Rhea" id="RHEA:41933"/>
    </physiologicalReaction>
</comment>
<evidence type="ECO:0000256" key="40">
    <source>
        <dbReference type="ARBA" id="ARBA00048935"/>
    </source>
</evidence>
<dbReference type="GO" id="GO:0016297">
    <property type="term" value="F:fatty acyl-[ACP] hydrolase activity"/>
    <property type="evidence" value="ECO:0007669"/>
    <property type="project" value="UniProtKB-EC"/>
</dbReference>
<comment type="catalytic activity">
    <reaction evidence="44">
        <text>3-oxododecanoyl-[ACP] + NADPH + H(+) = (3R)-hydroxydodecanoyl-[ACP] + NADP(+)</text>
        <dbReference type="Rhea" id="RHEA:41872"/>
        <dbReference type="Rhea" id="RHEA-COMP:9641"/>
        <dbReference type="Rhea" id="RHEA-COMP:9642"/>
        <dbReference type="ChEBI" id="CHEBI:15378"/>
        <dbReference type="ChEBI" id="CHEBI:57783"/>
        <dbReference type="ChEBI" id="CHEBI:58349"/>
        <dbReference type="ChEBI" id="CHEBI:78469"/>
        <dbReference type="ChEBI" id="CHEBI:78470"/>
    </reaction>
    <physiologicalReaction direction="left-to-right" evidence="44">
        <dbReference type="Rhea" id="RHEA:41873"/>
    </physiologicalReaction>
</comment>
<feature type="domain" description="Ketosynthase family 3 (KS3)" evidence="52">
    <location>
        <begin position="29"/>
        <end position="440"/>
    </location>
</feature>
<evidence type="ECO:0000259" key="53">
    <source>
        <dbReference type="PROSITE" id="PS52019"/>
    </source>
</evidence>
<comment type="catalytic activity">
    <reaction evidence="22">
        <text>a (3R)-hydroxyacyl-[ACP] + NADP(+) = a 3-oxoacyl-[ACP] + NADPH + H(+)</text>
        <dbReference type="Rhea" id="RHEA:17397"/>
        <dbReference type="Rhea" id="RHEA-COMP:9916"/>
        <dbReference type="Rhea" id="RHEA-COMP:9945"/>
        <dbReference type="ChEBI" id="CHEBI:15378"/>
        <dbReference type="ChEBI" id="CHEBI:57783"/>
        <dbReference type="ChEBI" id="CHEBI:58349"/>
        <dbReference type="ChEBI" id="CHEBI:78776"/>
        <dbReference type="ChEBI" id="CHEBI:78827"/>
        <dbReference type="EC" id="1.1.1.100"/>
    </reaction>
    <physiologicalReaction direction="right-to-left" evidence="22">
        <dbReference type="Rhea" id="RHEA:17399"/>
    </physiologicalReaction>
</comment>
<comment type="catalytic activity">
    <reaction evidence="35">
        <text>a fatty acyl-[ACP] + malonyl-[ACP] + H(+) = a 3-oxoacyl-[ACP] + holo-[ACP] + CO2</text>
        <dbReference type="Rhea" id="RHEA:22836"/>
        <dbReference type="Rhea" id="RHEA-COMP:9623"/>
        <dbReference type="Rhea" id="RHEA-COMP:9685"/>
        <dbReference type="Rhea" id="RHEA-COMP:9916"/>
        <dbReference type="Rhea" id="RHEA-COMP:14125"/>
        <dbReference type="ChEBI" id="CHEBI:15378"/>
        <dbReference type="ChEBI" id="CHEBI:16526"/>
        <dbReference type="ChEBI" id="CHEBI:64479"/>
        <dbReference type="ChEBI" id="CHEBI:78449"/>
        <dbReference type="ChEBI" id="CHEBI:78776"/>
        <dbReference type="ChEBI" id="CHEBI:138651"/>
        <dbReference type="EC" id="2.3.1.41"/>
    </reaction>
    <physiologicalReaction direction="left-to-right" evidence="35">
        <dbReference type="Rhea" id="RHEA:22837"/>
    </physiologicalReaction>
</comment>
<dbReference type="InterPro" id="IPR050091">
    <property type="entry name" value="PKS_NRPS_Biosynth_Enz"/>
</dbReference>
<dbReference type="EMBL" id="JAMTCK010000011">
    <property type="protein sequence ID" value="MCP2167838.1"/>
    <property type="molecule type" value="Genomic_DNA"/>
</dbReference>
<evidence type="ECO:0000256" key="24">
    <source>
        <dbReference type="ARBA" id="ARBA00047451"/>
    </source>
</evidence>
<evidence type="ECO:0000256" key="32">
    <source>
        <dbReference type="ARBA" id="ARBA00048281"/>
    </source>
</evidence>
<dbReference type="InterPro" id="IPR018201">
    <property type="entry name" value="Ketoacyl_synth_AS"/>
</dbReference>
<evidence type="ECO:0000256" key="36">
    <source>
        <dbReference type="ARBA" id="ARBA00048571"/>
    </source>
</evidence>
<feature type="domain" description="PKS/mFAS DH" evidence="53">
    <location>
        <begin position="868"/>
        <end position="1163"/>
    </location>
</feature>
<accession>A0AAE3GHI3</accession>
<gene>
    <name evidence="54" type="ORF">LX83_004711</name>
</gene>
<evidence type="ECO:0000256" key="39">
    <source>
        <dbReference type="ARBA" id="ARBA00048704"/>
    </source>
</evidence>
<evidence type="ECO:0000256" key="4">
    <source>
        <dbReference type="ARBA" id="ARBA00022679"/>
    </source>
</evidence>
<keyword evidence="6" id="KW-0663">Pyridoxal phosphate</keyword>
<dbReference type="Proteomes" id="UP001206128">
    <property type="component" value="Unassembled WGS sequence"/>
</dbReference>
<dbReference type="InterPro" id="IPR049552">
    <property type="entry name" value="PKS_DH_N"/>
</dbReference>
<dbReference type="SUPFAM" id="SSF50129">
    <property type="entry name" value="GroES-like"/>
    <property type="match status" value="1"/>
</dbReference>
<keyword evidence="55" id="KW-1185">Reference proteome</keyword>
<evidence type="ECO:0000256" key="27">
    <source>
        <dbReference type="ARBA" id="ARBA00047810"/>
    </source>
</evidence>
<dbReference type="Pfam" id="PF21089">
    <property type="entry name" value="PKS_DH_N"/>
    <property type="match status" value="1"/>
</dbReference>
<dbReference type="InterPro" id="IPR016035">
    <property type="entry name" value="Acyl_Trfase/lysoPLipase"/>
</dbReference>
<dbReference type="GO" id="GO:0006633">
    <property type="term" value="P:fatty acid biosynthetic process"/>
    <property type="evidence" value="ECO:0007669"/>
    <property type="project" value="InterPro"/>
</dbReference>
<comment type="catalytic activity">
    <reaction evidence="38">
        <text>holo-[ACP] + acetyl-CoA = acetyl-[ACP] + CoA</text>
        <dbReference type="Rhea" id="RHEA:41788"/>
        <dbReference type="Rhea" id="RHEA-COMP:9621"/>
        <dbReference type="Rhea" id="RHEA-COMP:9685"/>
        <dbReference type="ChEBI" id="CHEBI:57287"/>
        <dbReference type="ChEBI" id="CHEBI:57288"/>
        <dbReference type="ChEBI" id="CHEBI:64479"/>
        <dbReference type="ChEBI" id="CHEBI:78446"/>
        <dbReference type="EC" id="2.3.1.38"/>
    </reaction>
    <physiologicalReaction direction="left-to-right" evidence="38">
        <dbReference type="Rhea" id="RHEA:41789"/>
    </physiologicalReaction>
</comment>
<dbReference type="InterPro" id="IPR049900">
    <property type="entry name" value="PKS_mFAS_DH"/>
</dbReference>
<dbReference type="InterPro" id="IPR016039">
    <property type="entry name" value="Thiolase-like"/>
</dbReference>
<keyword evidence="8" id="KW-0511">Multifunctional enzyme</keyword>
<dbReference type="InterPro" id="IPR036736">
    <property type="entry name" value="ACP-like_sf"/>
</dbReference>
<dbReference type="InterPro" id="IPR011032">
    <property type="entry name" value="GroES-like_sf"/>
</dbReference>
<evidence type="ECO:0000256" key="12">
    <source>
        <dbReference type="ARBA" id="ARBA00023373"/>
    </source>
</evidence>
<evidence type="ECO:0000256" key="29">
    <source>
        <dbReference type="ARBA" id="ARBA00047953"/>
    </source>
</evidence>
<dbReference type="InterPro" id="IPR002364">
    <property type="entry name" value="Quin_OxRdtase/zeta-crystal_CS"/>
</dbReference>
<dbReference type="InterPro" id="IPR020807">
    <property type="entry name" value="PKS_DH"/>
</dbReference>
<comment type="pathway">
    <text evidence="1">Lipid metabolism.</text>
</comment>
<protein>
    <submittedName>
        <fullName evidence="54">Polyketide synthase 12</fullName>
    </submittedName>
</protein>
<evidence type="ECO:0000256" key="22">
    <source>
        <dbReference type="ARBA" id="ARBA00047400"/>
    </source>
</evidence>
<dbReference type="Gene3D" id="3.30.70.3290">
    <property type="match status" value="1"/>
</dbReference>
<dbReference type="Pfam" id="PF08240">
    <property type="entry name" value="ADH_N"/>
    <property type="match status" value="1"/>
</dbReference>
<dbReference type="CDD" id="cd05195">
    <property type="entry name" value="enoyl_red"/>
    <property type="match status" value="1"/>
</dbReference>
<organism evidence="54 55">
    <name type="scientific">Goodfellowiella coeruleoviolacea</name>
    <dbReference type="NCBI Taxonomy" id="334858"/>
    <lineage>
        <taxon>Bacteria</taxon>
        <taxon>Bacillati</taxon>
        <taxon>Actinomycetota</taxon>
        <taxon>Actinomycetes</taxon>
        <taxon>Pseudonocardiales</taxon>
        <taxon>Pseudonocardiaceae</taxon>
        <taxon>Goodfellowiella</taxon>
    </lineage>
</organism>
<dbReference type="InterPro" id="IPR001227">
    <property type="entry name" value="Ac_transferase_dom_sf"/>
</dbReference>
<comment type="catalytic activity">
    <reaction evidence="14">
        <text>a (3R)-hydroxyacyl-[ACP] = a (2E)-enoyl-[ACP] + H2O</text>
        <dbReference type="Rhea" id="RHEA:13097"/>
        <dbReference type="Rhea" id="RHEA-COMP:9925"/>
        <dbReference type="Rhea" id="RHEA-COMP:9945"/>
        <dbReference type="ChEBI" id="CHEBI:15377"/>
        <dbReference type="ChEBI" id="CHEBI:78784"/>
        <dbReference type="ChEBI" id="CHEBI:78827"/>
        <dbReference type="EC" id="4.2.1.59"/>
    </reaction>
    <physiologicalReaction direction="left-to-right" evidence="14">
        <dbReference type="Rhea" id="RHEA:13098"/>
    </physiologicalReaction>
</comment>
<comment type="catalytic activity">
    <reaction evidence="32">
        <text>(2E)-dodecenoyl-[ACP] + NADPH + H(+) = dodecanoyl-[ACP] + NADP(+)</text>
        <dbReference type="Rhea" id="RHEA:41880"/>
        <dbReference type="Rhea" id="RHEA-COMP:9643"/>
        <dbReference type="Rhea" id="RHEA-COMP:9644"/>
        <dbReference type="ChEBI" id="CHEBI:15378"/>
        <dbReference type="ChEBI" id="CHEBI:57783"/>
        <dbReference type="ChEBI" id="CHEBI:58349"/>
        <dbReference type="ChEBI" id="CHEBI:65264"/>
        <dbReference type="ChEBI" id="CHEBI:78472"/>
    </reaction>
    <physiologicalReaction direction="left-to-right" evidence="32">
        <dbReference type="Rhea" id="RHEA:41881"/>
    </physiologicalReaction>
</comment>
<dbReference type="PROSITE" id="PS00012">
    <property type="entry name" value="PHOSPHOPANTETHEINE"/>
    <property type="match status" value="1"/>
</dbReference>
<dbReference type="GO" id="GO:0141148">
    <property type="term" value="F:enoyl-[acyl-carrier-protein] reductase (NADPH) activity"/>
    <property type="evidence" value="ECO:0007669"/>
    <property type="project" value="UniProtKB-EC"/>
</dbReference>
<evidence type="ECO:0000313" key="54">
    <source>
        <dbReference type="EMBL" id="MCP2167838.1"/>
    </source>
</evidence>
<evidence type="ECO:0000256" key="8">
    <source>
        <dbReference type="ARBA" id="ARBA00023268"/>
    </source>
</evidence>
<dbReference type="Pfam" id="PF22953">
    <property type="entry name" value="SpnB_Rossmann"/>
    <property type="match status" value="1"/>
</dbReference>
<comment type="catalytic activity">
    <reaction evidence="13">
        <text>(3R)-hydroxydecanoyl-[ACP] = (2E)-decenoyl-[ACP] + H2O</text>
        <dbReference type="Rhea" id="RHEA:41860"/>
        <dbReference type="Rhea" id="RHEA-COMP:9638"/>
        <dbReference type="Rhea" id="RHEA-COMP:9639"/>
        <dbReference type="ChEBI" id="CHEBI:15377"/>
        <dbReference type="ChEBI" id="CHEBI:78466"/>
        <dbReference type="ChEBI" id="CHEBI:78467"/>
    </reaction>
    <physiologicalReaction direction="left-to-right" evidence="13">
        <dbReference type="Rhea" id="RHEA:41861"/>
    </physiologicalReaction>
</comment>
<dbReference type="PROSITE" id="PS00606">
    <property type="entry name" value="KS3_1"/>
    <property type="match status" value="1"/>
</dbReference>
<comment type="catalytic activity">
    <reaction evidence="29">
        <text>3-oxobutanoyl-[ACP] + NADPH + H(+) = (3R)-hydroxybutanoyl-[ACP] + NADP(+)</text>
        <dbReference type="Rhea" id="RHEA:41804"/>
        <dbReference type="Rhea" id="RHEA-COMP:9625"/>
        <dbReference type="Rhea" id="RHEA-COMP:9626"/>
        <dbReference type="ChEBI" id="CHEBI:15378"/>
        <dbReference type="ChEBI" id="CHEBI:57783"/>
        <dbReference type="ChEBI" id="CHEBI:58349"/>
        <dbReference type="ChEBI" id="CHEBI:78450"/>
        <dbReference type="ChEBI" id="CHEBI:78451"/>
    </reaction>
    <physiologicalReaction direction="left-to-right" evidence="29">
        <dbReference type="Rhea" id="RHEA:41805"/>
    </physiologicalReaction>
</comment>
<dbReference type="Gene3D" id="3.40.366.10">
    <property type="entry name" value="Malonyl-Coenzyme A Acyl Carrier Protein, domain 2"/>
    <property type="match status" value="1"/>
</dbReference>
<dbReference type="PROSITE" id="PS52019">
    <property type="entry name" value="PKS_MFAS_DH"/>
    <property type="match status" value="1"/>
</dbReference>
<evidence type="ECO:0000256" key="38">
    <source>
        <dbReference type="ARBA" id="ARBA00048691"/>
    </source>
</evidence>
<comment type="catalytic activity">
    <reaction evidence="34">
        <text>(2E)-octenoyl-[ACP] + NADPH + H(+) = octanoyl-[ACP] + NADP(+)</text>
        <dbReference type="Rhea" id="RHEA:41848"/>
        <dbReference type="Rhea" id="RHEA-COMP:9635"/>
        <dbReference type="Rhea" id="RHEA-COMP:9636"/>
        <dbReference type="ChEBI" id="CHEBI:15378"/>
        <dbReference type="ChEBI" id="CHEBI:57783"/>
        <dbReference type="ChEBI" id="CHEBI:58349"/>
        <dbReference type="ChEBI" id="CHEBI:78462"/>
        <dbReference type="ChEBI" id="CHEBI:78463"/>
    </reaction>
    <physiologicalReaction direction="left-to-right" evidence="34">
        <dbReference type="Rhea" id="RHEA:41849"/>
    </physiologicalReaction>
</comment>
<dbReference type="SMART" id="SM00826">
    <property type="entry name" value="PKS_DH"/>
    <property type="match status" value="1"/>
</dbReference>
<keyword evidence="9" id="KW-0012">Acyltransferase</keyword>
<evidence type="ECO:0000256" key="20">
    <source>
        <dbReference type="ARBA" id="ARBA00047300"/>
    </source>
</evidence>
<evidence type="ECO:0000256" key="49">
    <source>
        <dbReference type="ARBA" id="ARBA00049533"/>
    </source>
</evidence>
<dbReference type="InterPro" id="IPR016036">
    <property type="entry name" value="Malonyl_transacylase_ACP-bd"/>
</dbReference>
<dbReference type="InterPro" id="IPR020841">
    <property type="entry name" value="PKS_Beta-ketoAc_synthase_dom"/>
</dbReference>
<dbReference type="SMART" id="SM00824">
    <property type="entry name" value="PKS_TE"/>
    <property type="match status" value="1"/>
</dbReference>
<dbReference type="FunFam" id="3.40.47.10:FF:000019">
    <property type="entry name" value="Polyketide synthase type I"/>
    <property type="match status" value="1"/>
</dbReference>
<feature type="region of interest" description="C-terminal hotdog fold" evidence="50">
    <location>
        <begin position="993"/>
        <end position="1163"/>
    </location>
</feature>
<dbReference type="Gene3D" id="3.40.47.10">
    <property type="match status" value="1"/>
</dbReference>
<dbReference type="SMART" id="SM00822">
    <property type="entry name" value="PKS_KR"/>
    <property type="match status" value="1"/>
</dbReference>
<evidence type="ECO:0000256" key="46">
    <source>
        <dbReference type="ARBA" id="ARBA00049422"/>
    </source>
</evidence>
<dbReference type="GO" id="GO:0008270">
    <property type="term" value="F:zinc ion binding"/>
    <property type="evidence" value="ECO:0007669"/>
    <property type="project" value="InterPro"/>
</dbReference>
<evidence type="ECO:0000256" key="44">
    <source>
        <dbReference type="ARBA" id="ARBA00049263"/>
    </source>
</evidence>
<dbReference type="SUPFAM" id="SSF51735">
    <property type="entry name" value="NAD(P)-binding Rossmann-fold domains"/>
    <property type="match status" value="3"/>
</dbReference>
<feature type="active site" description="Proton donor; for dehydratase activity" evidence="50">
    <location>
        <position position="1052"/>
    </location>
</feature>
<evidence type="ECO:0000256" key="41">
    <source>
        <dbReference type="ARBA" id="ARBA00049019"/>
    </source>
</evidence>
<dbReference type="PANTHER" id="PTHR43775">
    <property type="entry name" value="FATTY ACID SYNTHASE"/>
    <property type="match status" value="1"/>
</dbReference>
<dbReference type="SMART" id="SM01294">
    <property type="entry name" value="PKS_PP_betabranch"/>
    <property type="match status" value="1"/>
</dbReference>
<dbReference type="InterPro" id="IPR042104">
    <property type="entry name" value="PKS_dehydratase_sf"/>
</dbReference>
<evidence type="ECO:0000256" key="42">
    <source>
        <dbReference type="ARBA" id="ARBA00049109"/>
    </source>
</evidence>
<evidence type="ECO:0000256" key="18">
    <source>
        <dbReference type="ARBA" id="ARBA00023402"/>
    </source>
</evidence>
<dbReference type="InterPro" id="IPR009081">
    <property type="entry name" value="PP-bd_ACP"/>
</dbReference>
<dbReference type="InterPro" id="IPR020843">
    <property type="entry name" value="ER"/>
</dbReference>
<evidence type="ECO:0000256" key="35">
    <source>
        <dbReference type="ARBA" id="ARBA00048506"/>
    </source>
</evidence>
<dbReference type="Pfam" id="PF00550">
    <property type="entry name" value="PP-binding"/>
    <property type="match status" value="1"/>
</dbReference>
<dbReference type="InterPro" id="IPR020802">
    <property type="entry name" value="TesA-like"/>
</dbReference>
<comment type="function">
    <text evidence="19">Fatty acid synthetase is a multifunctional enzyme that catalyzes the de novo biosynthesis of long-chain saturated fatty acids starting from acetyl-CoA and malonyl-CoA in the presence of NADPH. This multifunctional protein contains 7 catalytic activities and a site for the binding of the prosthetic group 4'-phosphopantetheine of the acyl carrier protein ([ACP]) domain.</text>
</comment>
<evidence type="ECO:0000256" key="30">
    <source>
        <dbReference type="ARBA" id="ARBA00047961"/>
    </source>
</evidence>
<comment type="catalytic activity">
    <reaction evidence="15">
        <text>(3R)-hydroxytetradecanoyl-[ACP] = (2E)-tetradecenoyl-[ACP] + H2O</text>
        <dbReference type="Rhea" id="RHEA:41892"/>
        <dbReference type="Rhea" id="RHEA-COMP:9646"/>
        <dbReference type="Rhea" id="RHEA-COMP:9647"/>
        <dbReference type="ChEBI" id="CHEBI:15377"/>
        <dbReference type="ChEBI" id="CHEBI:78474"/>
        <dbReference type="ChEBI" id="CHEBI:78475"/>
    </reaction>
    <physiologicalReaction direction="left-to-right" evidence="15">
        <dbReference type="Rhea" id="RHEA:41893"/>
    </physiologicalReaction>
</comment>
<dbReference type="InterPro" id="IPR014030">
    <property type="entry name" value="Ketoacyl_synth_N"/>
</dbReference>
<comment type="catalytic activity">
    <reaction evidence="41">
        <text>(2E)-octadecenoyl-[ACP] + NADPH + H(+) = octadecanoyl-[ACP] + NADP(+)</text>
        <dbReference type="Rhea" id="RHEA:41928"/>
        <dbReference type="Rhea" id="RHEA-COMP:9655"/>
        <dbReference type="Rhea" id="RHEA-COMP:9656"/>
        <dbReference type="ChEBI" id="CHEBI:15378"/>
        <dbReference type="ChEBI" id="CHEBI:57783"/>
        <dbReference type="ChEBI" id="CHEBI:58349"/>
        <dbReference type="ChEBI" id="CHEBI:78489"/>
        <dbReference type="ChEBI" id="CHEBI:78495"/>
    </reaction>
    <physiologicalReaction direction="left-to-right" evidence="41">
        <dbReference type="Rhea" id="RHEA:41929"/>
    </physiologicalReaction>
</comment>
<keyword evidence="3" id="KW-0597">Phosphoprotein</keyword>
<name>A0AAE3GHI3_9PSEU</name>
<evidence type="ECO:0000256" key="19">
    <source>
        <dbReference type="ARBA" id="ARBA00023442"/>
    </source>
</evidence>
<dbReference type="SMART" id="SM00825">
    <property type="entry name" value="PKS_KS"/>
    <property type="match status" value="1"/>
</dbReference>
<dbReference type="InterPro" id="IPR032821">
    <property type="entry name" value="PKS_assoc"/>
</dbReference>
<dbReference type="GO" id="GO:0004315">
    <property type="term" value="F:3-oxoacyl-[acyl-carrier-protein] synthase activity"/>
    <property type="evidence" value="ECO:0007669"/>
    <property type="project" value="UniProtKB-EC"/>
</dbReference>
<dbReference type="SMART" id="SM00823">
    <property type="entry name" value="PKS_PP"/>
    <property type="match status" value="1"/>
</dbReference>
<comment type="catalytic activity">
    <reaction evidence="37">
        <text>a 2,3-saturated acyl-[ACP] + NADP(+) = a (2E)-enoyl-[ACP] + NADPH + H(+)</text>
        <dbReference type="Rhea" id="RHEA:22564"/>
        <dbReference type="Rhea" id="RHEA-COMP:9925"/>
        <dbReference type="Rhea" id="RHEA-COMP:9926"/>
        <dbReference type="ChEBI" id="CHEBI:15378"/>
        <dbReference type="ChEBI" id="CHEBI:57783"/>
        <dbReference type="ChEBI" id="CHEBI:58349"/>
        <dbReference type="ChEBI" id="CHEBI:78784"/>
        <dbReference type="ChEBI" id="CHEBI:78785"/>
        <dbReference type="EC" id="1.3.1.39"/>
    </reaction>
    <physiologicalReaction direction="right-to-left" evidence="37">
        <dbReference type="Rhea" id="RHEA:22566"/>
    </physiologicalReaction>
</comment>
<evidence type="ECO:0000256" key="34">
    <source>
        <dbReference type="ARBA" id="ARBA00048420"/>
    </source>
</evidence>
<dbReference type="SUPFAM" id="SSF55048">
    <property type="entry name" value="Probable ACP-binding domain of malonyl-CoA ACP transacylase"/>
    <property type="match status" value="1"/>
</dbReference>
<feature type="active site" description="Proton acceptor; for dehydratase activity" evidence="50">
    <location>
        <position position="900"/>
    </location>
</feature>
<dbReference type="Pfam" id="PF14765">
    <property type="entry name" value="PS-DH"/>
    <property type="match status" value="1"/>
</dbReference>
<dbReference type="InterPro" id="IPR029058">
    <property type="entry name" value="AB_hydrolase_fold"/>
</dbReference>
<dbReference type="InterPro" id="IPR049551">
    <property type="entry name" value="PKS_DH_C"/>
</dbReference>
<comment type="catalytic activity">
    <reaction evidence="27">
        <text>(2E)-hexadecenoyl-[ACP] + NADPH + H(+) = hexadecanoyl-[ACP] + NADP(+)</text>
        <dbReference type="Rhea" id="RHEA:41912"/>
        <dbReference type="Rhea" id="RHEA-COMP:9651"/>
        <dbReference type="Rhea" id="RHEA-COMP:9652"/>
        <dbReference type="ChEBI" id="CHEBI:15378"/>
        <dbReference type="ChEBI" id="CHEBI:57783"/>
        <dbReference type="ChEBI" id="CHEBI:58349"/>
        <dbReference type="ChEBI" id="CHEBI:78481"/>
        <dbReference type="ChEBI" id="CHEBI:78483"/>
    </reaction>
    <physiologicalReaction direction="left-to-right" evidence="27">
        <dbReference type="Rhea" id="RHEA:41913"/>
    </physiologicalReaction>
</comment>
<dbReference type="Gene3D" id="3.10.129.110">
    <property type="entry name" value="Polyketide synthase dehydratase"/>
    <property type="match status" value="1"/>
</dbReference>
<evidence type="ECO:0000256" key="17">
    <source>
        <dbReference type="ARBA" id="ARBA00023401"/>
    </source>
</evidence>
<dbReference type="InterPro" id="IPR006162">
    <property type="entry name" value="Ppantetheine_attach_site"/>
</dbReference>
<comment type="catalytic activity">
    <reaction evidence="40">
        <text>3-oxotetradecanoyl-[ACP] + NADPH + H(+) = (3R)-hydroxytetradecanoyl-[ACP] + NADP(+)</text>
        <dbReference type="Rhea" id="RHEA:41888"/>
        <dbReference type="Rhea" id="RHEA-COMP:9645"/>
        <dbReference type="Rhea" id="RHEA-COMP:9646"/>
        <dbReference type="ChEBI" id="CHEBI:15378"/>
        <dbReference type="ChEBI" id="CHEBI:57783"/>
        <dbReference type="ChEBI" id="CHEBI:58349"/>
        <dbReference type="ChEBI" id="CHEBI:78473"/>
        <dbReference type="ChEBI" id="CHEBI:78474"/>
    </reaction>
    <physiologicalReaction direction="left-to-right" evidence="40">
        <dbReference type="Rhea" id="RHEA:41889"/>
    </physiologicalReaction>
</comment>
<dbReference type="Pfam" id="PF00109">
    <property type="entry name" value="ketoacyl-synt"/>
    <property type="match status" value="1"/>
</dbReference>
<dbReference type="InterPro" id="IPR055123">
    <property type="entry name" value="SpnB-like_Rossmann"/>
</dbReference>
<evidence type="ECO:0000256" key="13">
    <source>
        <dbReference type="ARBA" id="ARBA00023388"/>
    </source>
</evidence>
<comment type="caution">
    <text evidence="54">The sequence shown here is derived from an EMBL/GenBank/DDBJ whole genome shotgun (WGS) entry which is preliminary data.</text>
</comment>
<comment type="catalytic activity">
    <reaction evidence="20">
        <text>3-oxooctadecanoyl-[ACP] + NADPH + H(+) = (3R)-hydroxyoctadecanoyl-[ACP] + NADP(+)</text>
        <dbReference type="Rhea" id="RHEA:41920"/>
        <dbReference type="Rhea" id="RHEA-COMP:9653"/>
        <dbReference type="Rhea" id="RHEA-COMP:9654"/>
        <dbReference type="ChEBI" id="CHEBI:15378"/>
        <dbReference type="ChEBI" id="CHEBI:57783"/>
        <dbReference type="ChEBI" id="CHEBI:58349"/>
        <dbReference type="ChEBI" id="CHEBI:78487"/>
        <dbReference type="ChEBI" id="CHEBI:78488"/>
    </reaction>
    <physiologicalReaction direction="left-to-right" evidence="20">
        <dbReference type="Rhea" id="RHEA:41921"/>
    </physiologicalReaction>
</comment>
<comment type="catalytic activity">
    <reaction evidence="47">
        <text>butanoyl-[ACP] + malonyl-[ACP] + H(+) = 3-oxohexanoyl-[ACP] + holo-[ACP] + CO2</text>
        <dbReference type="Rhea" id="RHEA:41820"/>
        <dbReference type="Rhea" id="RHEA-COMP:9623"/>
        <dbReference type="Rhea" id="RHEA-COMP:9628"/>
        <dbReference type="Rhea" id="RHEA-COMP:9629"/>
        <dbReference type="Rhea" id="RHEA-COMP:9685"/>
        <dbReference type="ChEBI" id="CHEBI:15378"/>
        <dbReference type="ChEBI" id="CHEBI:16526"/>
        <dbReference type="ChEBI" id="CHEBI:64479"/>
        <dbReference type="ChEBI" id="CHEBI:78449"/>
        <dbReference type="ChEBI" id="CHEBI:78454"/>
        <dbReference type="ChEBI" id="CHEBI:78456"/>
    </reaction>
    <physiologicalReaction direction="left-to-right" evidence="47">
        <dbReference type="Rhea" id="RHEA:41821"/>
    </physiologicalReaction>
</comment>
<dbReference type="InterPro" id="IPR057326">
    <property type="entry name" value="KR_dom"/>
</dbReference>
<comment type="catalytic activity">
    <reaction evidence="26">
        <text>dodecanoyl-[ACP] + malonyl-[ACP] + H(+) = 3-oxotetradecanoyl-[ACP] + holo-[ACP] + CO2</text>
        <dbReference type="Rhea" id="RHEA:41884"/>
        <dbReference type="Rhea" id="RHEA-COMP:9623"/>
        <dbReference type="Rhea" id="RHEA-COMP:9644"/>
        <dbReference type="Rhea" id="RHEA-COMP:9645"/>
        <dbReference type="Rhea" id="RHEA-COMP:9685"/>
        <dbReference type="ChEBI" id="CHEBI:15378"/>
        <dbReference type="ChEBI" id="CHEBI:16526"/>
        <dbReference type="ChEBI" id="CHEBI:64479"/>
        <dbReference type="ChEBI" id="CHEBI:65264"/>
        <dbReference type="ChEBI" id="CHEBI:78449"/>
        <dbReference type="ChEBI" id="CHEBI:78473"/>
    </reaction>
    <physiologicalReaction direction="left-to-right" evidence="26">
        <dbReference type="Rhea" id="RHEA:41885"/>
    </physiologicalReaction>
</comment>
<dbReference type="PROSITE" id="PS50075">
    <property type="entry name" value="CARRIER"/>
    <property type="match status" value="1"/>
</dbReference>
<dbReference type="GO" id="GO:0019171">
    <property type="term" value="F:(3R)-hydroxyacyl-[acyl-carrier-protein] dehydratase activity"/>
    <property type="evidence" value="ECO:0007669"/>
    <property type="project" value="UniProtKB-EC"/>
</dbReference>
<dbReference type="SUPFAM" id="SSF53474">
    <property type="entry name" value="alpha/beta-Hydrolases"/>
    <property type="match status" value="1"/>
</dbReference>
<evidence type="ECO:0000256" key="43">
    <source>
        <dbReference type="ARBA" id="ARBA00049171"/>
    </source>
</evidence>
<comment type="catalytic activity">
    <reaction evidence="42">
        <text>decanoyl-[ACP] + malonyl-[ACP] + H(+) = 3-oxododecanoyl-[ACP] + holo-[ACP] + CO2</text>
        <dbReference type="Rhea" id="RHEA:41868"/>
        <dbReference type="Rhea" id="RHEA-COMP:9623"/>
        <dbReference type="Rhea" id="RHEA-COMP:9640"/>
        <dbReference type="Rhea" id="RHEA-COMP:9641"/>
        <dbReference type="Rhea" id="RHEA-COMP:9685"/>
        <dbReference type="ChEBI" id="CHEBI:15378"/>
        <dbReference type="ChEBI" id="CHEBI:16526"/>
        <dbReference type="ChEBI" id="CHEBI:64479"/>
        <dbReference type="ChEBI" id="CHEBI:78449"/>
        <dbReference type="ChEBI" id="CHEBI:78468"/>
        <dbReference type="ChEBI" id="CHEBI:78469"/>
    </reaction>
    <physiologicalReaction direction="left-to-right" evidence="42">
        <dbReference type="Rhea" id="RHEA:41869"/>
    </physiologicalReaction>
</comment>
<evidence type="ECO:0000256" key="3">
    <source>
        <dbReference type="ARBA" id="ARBA00022553"/>
    </source>
</evidence>
<comment type="catalytic activity">
    <reaction evidence="24">
        <text>tetradecanoyl-[ACP] + malonyl-[ACP] + H(+) = 3-oxohexadecanoyl-[ACP] + holo-[ACP] + CO2</text>
        <dbReference type="Rhea" id="RHEA:41900"/>
        <dbReference type="Rhea" id="RHEA-COMP:9623"/>
        <dbReference type="Rhea" id="RHEA-COMP:9648"/>
        <dbReference type="Rhea" id="RHEA-COMP:9649"/>
        <dbReference type="Rhea" id="RHEA-COMP:9685"/>
        <dbReference type="ChEBI" id="CHEBI:15378"/>
        <dbReference type="ChEBI" id="CHEBI:16526"/>
        <dbReference type="ChEBI" id="CHEBI:64479"/>
        <dbReference type="ChEBI" id="CHEBI:78449"/>
        <dbReference type="ChEBI" id="CHEBI:78477"/>
        <dbReference type="ChEBI" id="CHEBI:78478"/>
    </reaction>
    <physiologicalReaction direction="left-to-right" evidence="24">
        <dbReference type="Rhea" id="RHEA:41901"/>
    </physiologicalReaction>
</comment>
<comment type="catalytic activity">
    <reaction evidence="33">
        <text>tetradecanoyl-[ACP] + H2O = tetradecanoate + holo-[ACP] + H(+)</text>
        <dbReference type="Rhea" id="RHEA:30123"/>
        <dbReference type="Rhea" id="RHEA-COMP:9648"/>
        <dbReference type="Rhea" id="RHEA-COMP:9685"/>
        <dbReference type="ChEBI" id="CHEBI:15377"/>
        <dbReference type="ChEBI" id="CHEBI:15378"/>
        <dbReference type="ChEBI" id="CHEBI:30807"/>
        <dbReference type="ChEBI" id="CHEBI:64479"/>
        <dbReference type="ChEBI" id="CHEBI:78477"/>
        <dbReference type="EC" id="3.1.2.14"/>
    </reaction>
    <physiologicalReaction direction="left-to-right" evidence="33">
        <dbReference type="Rhea" id="RHEA:30124"/>
    </physiologicalReaction>
</comment>
<dbReference type="Gene3D" id="1.10.1200.10">
    <property type="entry name" value="ACP-like"/>
    <property type="match status" value="1"/>
</dbReference>
<comment type="catalytic activity">
    <reaction evidence="17">
        <text>(3R)-hydroxyhexadecanoyl-[ACP] = (2E)-hexadecenoyl-[ACP] + H2O</text>
        <dbReference type="Rhea" id="RHEA:41908"/>
        <dbReference type="Rhea" id="RHEA-COMP:9650"/>
        <dbReference type="Rhea" id="RHEA-COMP:9651"/>
        <dbReference type="ChEBI" id="CHEBI:15377"/>
        <dbReference type="ChEBI" id="CHEBI:78480"/>
        <dbReference type="ChEBI" id="CHEBI:78481"/>
    </reaction>
    <physiologicalReaction direction="left-to-right" evidence="17">
        <dbReference type="Rhea" id="RHEA:41909"/>
    </physiologicalReaction>
</comment>
<evidence type="ECO:0000256" key="2">
    <source>
        <dbReference type="ARBA" id="ARBA00022450"/>
    </source>
</evidence>
<evidence type="ECO:0000256" key="11">
    <source>
        <dbReference type="ARBA" id="ARBA00023351"/>
    </source>
</evidence>
<dbReference type="SMART" id="SM00827">
    <property type="entry name" value="PKS_AT"/>
    <property type="match status" value="1"/>
</dbReference>
<dbReference type="Gene3D" id="3.90.180.10">
    <property type="entry name" value="Medium-chain alcohol dehydrogenases, catalytic domain"/>
    <property type="match status" value="1"/>
</dbReference>
<evidence type="ECO:0000256" key="25">
    <source>
        <dbReference type="ARBA" id="ARBA00047500"/>
    </source>
</evidence>
<evidence type="ECO:0000256" key="6">
    <source>
        <dbReference type="ARBA" id="ARBA00022898"/>
    </source>
</evidence>
<feature type="domain" description="Carrier" evidence="51">
    <location>
        <begin position="1798"/>
        <end position="1873"/>
    </location>
</feature>
<dbReference type="Pfam" id="PF00698">
    <property type="entry name" value="Acyl_transf_1"/>
    <property type="match status" value="1"/>
</dbReference>
<dbReference type="InterPro" id="IPR014031">
    <property type="entry name" value="Ketoacyl_synth_C"/>
</dbReference>
<comment type="catalytic activity">
    <reaction evidence="36">
        <text>3-oxohexanoyl-[ACP] + NADPH + H(+) = (3R)-hydroxyhexanoyl-[ACP] + NADP(+)</text>
        <dbReference type="Rhea" id="RHEA:41824"/>
        <dbReference type="Rhea" id="RHEA-COMP:9629"/>
        <dbReference type="Rhea" id="RHEA-COMP:9630"/>
        <dbReference type="ChEBI" id="CHEBI:15378"/>
        <dbReference type="ChEBI" id="CHEBI:57783"/>
        <dbReference type="ChEBI" id="CHEBI:58349"/>
        <dbReference type="ChEBI" id="CHEBI:78456"/>
        <dbReference type="ChEBI" id="CHEBI:78457"/>
    </reaction>
    <physiologicalReaction direction="left-to-right" evidence="36">
        <dbReference type="Rhea" id="RHEA:41825"/>
    </physiologicalReaction>
</comment>
<comment type="catalytic activity">
    <reaction evidence="46">
        <text>3-oxooctanoyl-[ACP] + NADPH + H(+) = (3R)-hydroxyoctanoyl-[ACP] + NADP(+)</text>
        <dbReference type="Rhea" id="RHEA:41840"/>
        <dbReference type="Rhea" id="RHEA-COMP:9633"/>
        <dbReference type="Rhea" id="RHEA-COMP:9634"/>
        <dbReference type="ChEBI" id="CHEBI:15378"/>
        <dbReference type="ChEBI" id="CHEBI:57783"/>
        <dbReference type="ChEBI" id="CHEBI:58349"/>
        <dbReference type="ChEBI" id="CHEBI:78460"/>
        <dbReference type="ChEBI" id="CHEBI:78461"/>
    </reaction>
    <physiologicalReaction direction="left-to-right" evidence="46">
        <dbReference type="Rhea" id="RHEA:41841"/>
    </physiologicalReaction>
</comment>
<dbReference type="GO" id="GO:0004316">
    <property type="term" value="F:3-oxoacyl-[acyl-carrier-protein] reductase (NADPH) activity"/>
    <property type="evidence" value="ECO:0007669"/>
    <property type="project" value="UniProtKB-EC"/>
</dbReference>
<evidence type="ECO:0000256" key="33">
    <source>
        <dbReference type="ARBA" id="ARBA00048289"/>
    </source>
</evidence>
<comment type="catalytic activity">
    <reaction evidence="10">
        <text>(3R)-hydroxyoctanoyl-[ACP] = (2E)-octenoyl-[ACP] + H2O</text>
        <dbReference type="Rhea" id="RHEA:41844"/>
        <dbReference type="Rhea" id="RHEA-COMP:9634"/>
        <dbReference type="Rhea" id="RHEA-COMP:9635"/>
        <dbReference type="ChEBI" id="CHEBI:15377"/>
        <dbReference type="ChEBI" id="CHEBI:78461"/>
        <dbReference type="ChEBI" id="CHEBI:78462"/>
    </reaction>
    <physiologicalReaction direction="left-to-right" evidence="10">
        <dbReference type="Rhea" id="RHEA:41845"/>
    </physiologicalReaction>
</comment>
<dbReference type="GO" id="GO:0031177">
    <property type="term" value="F:phosphopantetheine binding"/>
    <property type="evidence" value="ECO:0007669"/>
    <property type="project" value="InterPro"/>
</dbReference>
<dbReference type="InterPro" id="IPR013968">
    <property type="entry name" value="PKS_KR"/>
</dbReference>
<comment type="catalytic activity">
    <reaction evidence="21">
        <text>hexanoyl-[ACP] + malonyl-[ACP] + H(+) = 3-oxooctanoyl-[ACP] + holo-[ACP] + CO2</text>
        <dbReference type="Rhea" id="RHEA:41836"/>
        <dbReference type="Rhea" id="RHEA-COMP:9623"/>
        <dbReference type="Rhea" id="RHEA-COMP:9632"/>
        <dbReference type="Rhea" id="RHEA-COMP:9633"/>
        <dbReference type="Rhea" id="RHEA-COMP:9685"/>
        <dbReference type="ChEBI" id="CHEBI:15378"/>
        <dbReference type="ChEBI" id="CHEBI:16526"/>
        <dbReference type="ChEBI" id="CHEBI:64479"/>
        <dbReference type="ChEBI" id="CHEBI:78449"/>
        <dbReference type="ChEBI" id="CHEBI:78459"/>
        <dbReference type="ChEBI" id="CHEBI:78460"/>
    </reaction>
    <physiologicalReaction direction="left-to-right" evidence="21">
        <dbReference type="Rhea" id="RHEA:41837"/>
    </physiologicalReaction>
</comment>
<dbReference type="Pfam" id="PF00975">
    <property type="entry name" value="Thioesterase"/>
    <property type="match status" value="1"/>
</dbReference>
<evidence type="ECO:0000256" key="9">
    <source>
        <dbReference type="ARBA" id="ARBA00023315"/>
    </source>
</evidence>
<feature type="region of interest" description="N-terminal hotdog fold" evidence="50">
    <location>
        <begin position="868"/>
        <end position="983"/>
    </location>
</feature>
<dbReference type="InterPro" id="IPR001031">
    <property type="entry name" value="Thioesterase"/>
</dbReference>
<comment type="catalytic activity">
    <reaction evidence="28">
        <text>(2E)-hexenoyl-[ACP] + NADPH + H(+) = hexanoyl-[ACP] + NADP(+)</text>
        <dbReference type="Rhea" id="RHEA:41832"/>
        <dbReference type="Rhea" id="RHEA-COMP:9631"/>
        <dbReference type="Rhea" id="RHEA-COMP:9632"/>
        <dbReference type="ChEBI" id="CHEBI:15378"/>
        <dbReference type="ChEBI" id="CHEBI:57783"/>
        <dbReference type="ChEBI" id="CHEBI:58349"/>
        <dbReference type="ChEBI" id="CHEBI:78458"/>
        <dbReference type="ChEBI" id="CHEBI:78459"/>
    </reaction>
    <physiologicalReaction direction="left-to-right" evidence="28">
        <dbReference type="Rhea" id="RHEA:41833"/>
    </physiologicalReaction>
</comment>
<evidence type="ECO:0000259" key="51">
    <source>
        <dbReference type="PROSITE" id="PS50075"/>
    </source>
</evidence>
<evidence type="ECO:0000256" key="47">
    <source>
        <dbReference type="ARBA" id="ARBA00049449"/>
    </source>
</evidence>
<dbReference type="SUPFAM" id="SSF52151">
    <property type="entry name" value="FabD/lysophospholipase-like"/>
    <property type="match status" value="1"/>
</dbReference>
<evidence type="ECO:0000256" key="31">
    <source>
        <dbReference type="ARBA" id="ARBA00048051"/>
    </source>
</evidence>
<evidence type="ECO:0000256" key="15">
    <source>
        <dbReference type="ARBA" id="ARBA00023398"/>
    </source>
</evidence>
<evidence type="ECO:0000256" key="1">
    <source>
        <dbReference type="ARBA" id="ARBA00005189"/>
    </source>
</evidence>
<keyword evidence="4" id="KW-0808">Transferase</keyword>
<proteinExistence type="predicted"/>
<evidence type="ECO:0000256" key="10">
    <source>
        <dbReference type="ARBA" id="ARBA00023332"/>
    </source>
</evidence>
<comment type="catalytic activity">
    <reaction evidence="12">
        <text>(3R)-hydroxyhexanoyl-[ACP] = (2E)-hexenoyl-[ACP] + H2O</text>
        <dbReference type="Rhea" id="RHEA:41828"/>
        <dbReference type="Rhea" id="RHEA-COMP:9630"/>
        <dbReference type="Rhea" id="RHEA-COMP:9631"/>
        <dbReference type="ChEBI" id="CHEBI:15377"/>
        <dbReference type="ChEBI" id="CHEBI:78457"/>
        <dbReference type="ChEBI" id="CHEBI:78458"/>
    </reaction>
    <physiologicalReaction direction="left-to-right" evidence="12">
        <dbReference type="Rhea" id="RHEA:41829"/>
    </physiologicalReaction>
</comment>
<keyword evidence="7" id="KW-0456">Lyase</keyword>
<evidence type="ECO:0000256" key="14">
    <source>
        <dbReference type="ARBA" id="ARBA00023394"/>
    </source>
</evidence>
<dbReference type="Pfam" id="PF13602">
    <property type="entry name" value="ADH_zinc_N_2"/>
    <property type="match status" value="1"/>
</dbReference>
<evidence type="ECO:0000256" key="21">
    <source>
        <dbReference type="ARBA" id="ARBA00047394"/>
    </source>
</evidence>
<dbReference type="Gene3D" id="3.40.50.720">
    <property type="entry name" value="NAD(P)-binding Rossmann-like Domain"/>
    <property type="match status" value="3"/>
</dbReference>
<comment type="catalytic activity">
    <reaction evidence="23">
        <text>3-oxodecanoyl-[ACP] + NADPH + H(+) = (3R)-hydroxydecanoyl-[ACP] + NADP(+)</text>
        <dbReference type="Rhea" id="RHEA:41856"/>
        <dbReference type="Rhea" id="RHEA-COMP:9637"/>
        <dbReference type="Rhea" id="RHEA-COMP:9638"/>
        <dbReference type="ChEBI" id="CHEBI:15378"/>
        <dbReference type="ChEBI" id="CHEBI:57783"/>
        <dbReference type="ChEBI" id="CHEBI:58349"/>
        <dbReference type="ChEBI" id="CHEBI:78464"/>
        <dbReference type="ChEBI" id="CHEBI:78466"/>
    </reaction>
    <physiologicalReaction direction="left-to-right" evidence="23">
        <dbReference type="Rhea" id="RHEA:41857"/>
    </physiologicalReaction>
</comment>
<evidence type="ECO:0000256" key="23">
    <source>
        <dbReference type="ARBA" id="ARBA00047440"/>
    </source>
</evidence>